<dbReference type="SUPFAM" id="SSF53182">
    <property type="entry name" value="Pyrrolidone carboxyl peptidase (pyroglutamate aminopeptidase)"/>
    <property type="match status" value="1"/>
</dbReference>
<keyword evidence="5" id="KW-0788">Thiol protease</keyword>
<evidence type="ECO:0000313" key="6">
    <source>
        <dbReference type="EMBL" id="THD24496.1"/>
    </source>
</evidence>
<evidence type="ECO:0000313" key="7">
    <source>
        <dbReference type="Proteomes" id="UP000230066"/>
    </source>
</evidence>
<keyword evidence="4" id="KW-0378">Hydrolase</keyword>
<gene>
    <name evidence="6" type="ORF">D915_004784</name>
</gene>
<dbReference type="InterPro" id="IPR016125">
    <property type="entry name" value="Peptidase_C15-like"/>
</dbReference>
<evidence type="ECO:0000256" key="3">
    <source>
        <dbReference type="ARBA" id="ARBA00022670"/>
    </source>
</evidence>
<keyword evidence="7" id="KW-1185">Reference proteome</keyword>
<evidence type="ECO:0000256" key="1">
    <source>
        <dbReference type="ARBA" id="ARBA00006641"/>
    </source>
</evidence>
<evidence type="ECO:0000256" key="5">
    <source>
        <dbReference type="ARBA" id="ARBA00022807"/>
    </source>
</evidence>
<keyword evidence="3" id="KW-0645">Protease</keyword>
<dbReference type="PRINTS" id="PR00706">
    <property type="entry name" value="PYROGLUPTASE"/>
</dbReference>
<dbReference type="Pfam" id="PF01470">
    <property type="entry name" value="Peptidase_C15"/>
    <property type="match status" value="1"/>
</dbReference>
<dbReference type="Proteomes" id="UP000230066">
    <property type="component" value="Unassembled WGS sequence"/>
</dbReference>
<dbReference type="GO" id="GO:0006508">
    <property type="term" value="P:proteolysis"/>
    <property type="evidence" value="ECO:0007669"/>
    <property type="project" value="UniProtKB-KW"/>
</dbReference>
<dbReference type="PANTHER" id="PTHR23402">
    <property type="entry name" value="PROTEASE FAMILY C15 PYROGLUTAMYL-PEPTIDASE I-RELATED"/>
    <property type="match status" value="1"/>
</dbReference>
<reference evidence="6" key="1">
    <citation type="submission" date="2019-03" db="EMBL/GenBank/DDBJ databases">
        <title>Improved annotation for the trematode Fasciola hepatica.</title>
        <authorList>
            <person name="Choi Y.-J."/>
            <person name="Martin J."/>
            <person name="Mitreva M."/>
        </authorList>
    </citation>
    <scope>NUCLEOTIDE SEQUENCE [LARGE SCALE GENOMIC DNA]</scope>
</reference>
<accession>A0A4E0RB89</accession>
<name>A0A4E0RB89_FASHE</name>
<organism evidence="6 7">
    <name type="scientific">Fasciola hepatica</name>
    <name type="common">Liver fluke</name>
    <dbReference type="NCBI Taxonomy" id="6192"/>
    <lineage>
        <taxon>Eukaryota</taxon>
        <taxon>Metazoa</taxon>
        <taxon>Spiralia</taxon>
        <taxon>Lophotrochozoa</taxon>
        <taxon>Platyhelminthes</taxon>
        <taxon>Trematoda</taxon>
        <taxon>Digenea</taxon>
        <taxon>Plagiorchiida</taxon>
        <taxon>Echinostomata</taxon>
        <taxon>Echinostomatoidea</taxon>
        <taxon>Fasciolidae</taxon>
        <taxon>Fasciola</taxon>
    </lineage>
</organism>
<protein>
    <submittedName>
        <fullName evidence="6">Pyroglutamyl-peptidase I</fullName>
    </submittedName>
</protein>
<sequence>MLDTGGKNAALIVVTGFGPFGEITTNSSSVAVEELKALWNANVELAQSSVRLSTVTQIPVTYKAVGKVVDEIWNENPTLVIHVGVDQSASAITLEQQAFNHSYSMPDACGQLCDRAGFCLSEGRDSLFCGLDLSRTVDHLNELGFKAQLSSFPGLYLCGYIYYRSLSKHHEKAAFVHVPPIGASFSEQYLARALFEIILDLAQQRGVTVPMIQFNSEIWRSSPVRKETNRA</sequence>
<dbReference type="Gene3D" id="3.40.630.20">
    <property type="entry name" value="Peptidase C15, pyroglutamyl peptidase I-like"/>
    <property type="match status" value="1"/>
</dbReference>
<dbReference type="InterPro" id="IPR036440">
    <property type="entry name" value="Peptidase_C15-like_sf"/>
</dbReference>
<dbReference type="EMBL" id="JXXN02001568">
    <property type="protein sequence ID" value="THD24496.1"/>
    <property type="molecule type" value="Genomic_DNA"/>
</dbReference>
<keyword evidence="2" id="KW-0963">Cytoplasm</keyword>
<dbReference type="GO" id="GO:0005829">
    <property type="term" value="C:cytosol"/>
    <property type="evidence" value="ECO:0007669"/>
    <property type="project" value="InterPro"/>
</dbReference>
<dbReference type="PANTHER" id="PTHR23402:SF1">
    <property type="entry name" value="PYROGLUTAMYL-PEPTIDASE I"/>
    <property type="match status" value="1"/>
</dbReference>
<dbReference type="InterPro" id="IPR000816">
    <property type="entry name" value="Peptidase_C15"/>
</dbReference>
<evidence type="ECO:0000256" key="2">
    <source>
        <dbReference type="ARBA" id="ARBA00022490"/>
    </source>
</evidence>
<comment type="similarity">
    <text evidence="1">Belongs to the peptidase C15 family.</text>
</comment>
<dbReference type="GO" id="GO:0016920">
    <property type="term" value="F:pyroglutamyl-peptidase activity"/>
    <property type="evidence" value="ECO:0007669"/>
    <property type="project" value="InterPro"/>
</dbReference>
<proteinExistence type="inferred from homology"/>
<comment type="caution">
    <text evidence="6">The sequence shown here is derived from an EMBL/GenBank/DDBJ whole genome shotgun (WGS) entry which is preliminary data.</text>
</comment>
<evidence type="ECO:0000256" key="4">
    <source>
        <dbReference type="ARBA" id="ARBA00022801"/>
    </source>
</evidence>
<dbReference type="AlphaFoldDB" id="A0A4E0RB89"/>